<dbReference type="PANTHER" id="PTHR10924:SF6">
    <property type="entry name" value="SOLUTE CARRIER FAMILY 49 MEMBER A3"/>
    <property type="match status" value="1"/>
</dbReference>
<feature type="transmembrane region" description="Helical" evidence="6">
    <location>
        <begin position="238"/>
        <end position="259"/>
    </location>
</feature>
<dbReference type="AlphaFoldDB" id="A0A4S2N6N4"/>
<dbReference type="Pfam" id="PF07690">
    <property type="entry name" value="MFS_1"/>
    <property type="match status" value="1"/>
</dbReference>
<sequence>MRNPFSSAPASGTAPDANAVRNDPASDLLLHAISSADTTKSSDSKPEFTTARIDEELARAGSPNAAEGQPEYKLYKRRFIGLAALCLMNIVVSWGWLTYAPVVTITTQFYGLGSETPVNWLSTVVLWAYVVATPLVLYLLHHYPLRPTLILSLFLLLLGSWLRYASTHTHSFPLLMAGQILLGLSQPFVLSSPPYYSSLHFSPTGRISATALASLSNPIGAALAQLINPFLATKASHIPNMTLIISIITTIASISVLLVPSRPPTPPSASAAVEKHPFQDSWHHIRHNPQFWVIAVMFWIYLGLFNACSTILAQLLQPAGYTADEAGITGAILIVVGLVASAVVSPIVDRTHAFVPFMRSVIPVVAASYIALVPVIEVGKEKAGLPGVMVVAAVMGGSSFSLLPVALELVSEVTWPVGAEWGSCILWVGGQVVGAVLIIGLDAMRGVGEGGDVGKGDGDRNEHGRVKGMRWASVLMAILAAVAVVGIIGLKKVKGRVGVDLVAR</sequence>
<keyword evidence="2 6" id="KW-0812">Transmembrane</keyword>
<evidence type="ECO:0000313" key="8">
    <source>
        <dbReference type="Proteomes" id="UP000298138"/>
    </source>
</evidence>
<dbReference type="STRING" id="341454.A0A4S2N6N4"/>
<feature type="transmembrane region" description="Helical" evidence="6">
    <location>
        <begin position="328"/>
        <end position="348"/>
    </location>
</feature>
<feature type="transmembrane region" description="Helical" evidence="6">
    <location>
        <begin position="291"/>
        <end position="316"/>
    </location>
</feature>
<feature type="transmembrane region" description="Helical" evidence="6">
    <location>
        <begin position="120"/>
        <end position="140"/>
    </location>
</feature>
<evidence type="ECO:0000313" key="7">
    <source>
        <dbReference type="EMBL" id="TGZ84826.1"/>
    </source>
</evidence>
<evidence type="ECO:0000256" key="2">
    <source>
        <dbReference type="ARBA" id="ARBA00022692"/>
    </source>
</evidence>
<dbReference type="Gene3D" id="1.20.1250.20">
    <property type="entry name" value="MFS general substrate transporter like domains"/>
    <property type="match status" value="2"/>
</dbReference>
<feature type="compositionally biased region" description="Polar residues" evidence="5">
    <location>
        <begin position="1"/>
        <end position="10"/>
    </location>
</feature>
<feature type="transmembrane region" description="Helical" evidence="6">
    <location>
        <begin position="147"/>
        <end position="166"/>
    </location>
</feature>
<dbReference type="InterPro" id="IPR011701">
    <property type="entry name" value="MFS"/>
</dbReference>
<dbReference type="OrthoDB" id="422206at2759"/>
<name>A0A4S2N6N4_9PEZI</name>
<proteinExistence type="predicted"/>
<dbReference type="GO" id="GO:0016020">
    <property type="term" value="C:membrane"/>
    <property type="evidence" value="ECO:0007669"/>
    <property type="project" value="UniProtKB-SubCell"/>
</dbReference>
<feature type="region of interest" description="Disordered" evidence="5">
    <location>
        <begin position="1"/>
        <end position="21"/>
    </location>
</feature>
<keyword evidence="4 6" id="KW-0472">Membrane</keyword>
<gene>
    <name evidence="7" type="ORF">EX30DRAFT_325646</name>
</gene>
<evidence type="ECO:0000256" key="6">
    <source>
        <dbReference type="SAM" id="Phobius"/>
    </source>
</evidence>
<dbReference type="InterPro" id="IPR049680">
    <property type="entry name" value="FLVCR1-2_SLC49-like"/>
</dbReference>
<dbReference type="EMBL" id="ML220112">
    <property type="protein sequence ID" value="TGZ84826.1"/>
    <property type="molecule type" value="Genomic_DNA"/>
</dbReference>
<dbReference type="GO" id="GO:0022857">
    <property type="term" value="F:transmembrane transporter activity"/>
    <property type="evidence" value="ECO:0007669"/>
    <property type="project" value="InterPro"/>
</dbReference>
<feature type="transmembrane region" description="Helical" evidence="6">
    <location>
        <begin position="471"/>
        <end position="490"/>
    </location>
</feature>
<dbReference type="InterPro" id="IPR036259">
    <property type="entry name" value="MFS_trans_sf"/>
</dbReference>
<evidence type="ECO:0000256" key="3">
    <source>
        <dbReference type="ARBA" id="ARBA00022989"/>
    </source>
</evidence>
<evidence type="ECO:0000256" key="5">
    <source>
        <dbReference type="SAM" id="MobiDB-lite"/>
    </source>
</evidence>
<feature type="transmembrane region" description="Helical" evidence="6">
    <location>
        <begin position="388"/>
        <end position="409"/>
    </location>
</feature>
<accession>A0A4S2N6N4</accession>
<comment type="subcellular location">
    <subcellularLocation>
        <location evidence="1">Membrane</location>
        <topology evidence="1">Multi-pass membrane protein</topology>
    </subcellularLocation>
</comment>
<reference evidence="7 8" key="1">
    <citation type="submission" date="2019-04" db="EMBL/GenBank/DDBJ databases">
        <title>Comparative genomics and transcriptomics to analyze fruiting body development in filamentous ascomycetes.</title>
        <authorList>
            <consortium name="DOE Joint Genome Institute"/>
            <person name="Lutkenhaus R."/>
            <person name="Traeger S."/>
            <person name="Breuer J."/>
            <person name="Kuo A."/>
            <person name="Lipzen A."/>
            <person name="Pangilinan J."/>
            <person name="Dilworth D."/>
            <person name="Sandor L."/>
            <person name="Poggeler S."/>
            <person name="Barry K."/>
            <person name="Grigoriev I.V."/>
            <person name="Nowrousian M."/>
        </authorList>
    </citation>
    <scope>NUCLEOTIDE SEQUENCE [LARGE SCALE GENOMIC DNA]</scope>
    <source>
        <strain evidence="7 8">CBS 389.68</strain>
    </source>
</reference>
<keyword evidence="3 6" id="KW-1133">Transmembrane helix</keyword>
<feature type="transmembrane region" description="Helical" evidence="6">
    <location>
        <begin position="79"/>
        <end position="100"/>
    </location>
</feature>
<dbReference type="PANTHER" id="PTHR10924">
    <property type="entry name" value="MAJOR FACILITATOR SUPERFAMILY PROTEIN-RELATED"/>
    <property type="match status" value="1"/>
</dbReference>
<feature type="transmembrane region" description="Helical" evidence="6">
    <location>
        <begin position="360"/>
        <end position="376"/>
    </location>
</feature>
<protein>
    <submittedName>
        <fullName evidence="7">MFS general substrate transporter</fullName>
    </submittedName>
</protein>
<evidence type="ECO:0000256" key="1">
    <source>
        <dbReference type="ARBA" id="ARBA00004141"/>
    </source>
</evidence>
<keyword evidence="8" id="KW-1185">Reference proteome</keyword>
<dbReference type="InParanoid" id="A0A4S2N6N4"/>
<organism evidence="7 8">
    <name type="scientific">Ascodesmis nigricans</name>
    <dbReference type="NCBI Taxonomy" id="341454"/>
    <lineage>
        <taxon>Eukaryota</taxon>
        <taxon>Fungi</taxon>
        <taxon>Dikarya</taxon>
        <taxon>Ascomycota</taxon>
        <taxon>Pezizomycotina</taxon>
        <taxon>Pezizomycetes</taxon>
        <taxon>Pezizales</taxon>
        <taxon>Ascodesmidaceae</taxon>
        <taxon>Ascodesmis</taxon>
    </lineage>
</organism>
<dbReference type="SUPFAM" id="SSF103473">
    <property type="entry name" value="MFS general substrate transporter"/>
    <property type="match status" value="1"/>
</dbReference>
<dbReference type="Proteomes" id="UP000298138">
    <property type="component" value="Unassembled WGS sequence"/>
</dbReference>
<feature type="transmembrane region" description="Helical" evidence="6">
    <location>
        <begin position="421"/>
        <end position="441"/>
    </location>
</feature>
<evidence type="ECO:0000256" key="4">
    <source>
        <dbReference type="ARBA" id="ARBA00023136"/>
    </source>
</evidence>